<evidence type="ECO:0000313" key="1">
    <source>
        <dbReference type="EMBL" id="OCT67729.1"/>
    </source>
</evidence>
<name>A0A974H7F5_XENLA</name>
<accession>A0A974H7F5</accession>
<proteinExistence type="predicted"/>
<dbReference type="Proteomes" id="UP000694892">
    <property type="component" value="Chromosome 8L"/>
</dbReference>
<organism evidence="1 2">
    <name type="scientific">Xenopus laevis</name>
    <name type="common">African clawed frog</name>
    <dbReference type="NCBI Taxonomy" id="8355"/>
    <lineage>
        <taxon>Eukaryota</taxon>
        <taxon>Metazoa</taxon>
        <taxon>Chordata</taxon>
        <taxon>Craniata</taxon>
        <taxon>Vertebrata</taxon>
        <taxon>Euteleostomi</taxon>
        <taxon>Amphibia</taxon>
        <taxon>Batrachia</taxon>
        <taxon>Anura</taxon>
        <taxon>Pipoidea</taxon>
        <taxon>Pipidae</taxon>
        <taxon>Xenopodinae</taxon>
        <taxon>Xenopus</taxon>
        <taxon>Xenopus</taxon>
    </lineage>
</organism>
<protein>
    <submittedName>
        <fullName evidence="1">Uncharacterized protein</fullName>
    </submittedName>
</protein>
<gene>
    <name evidence="1" type="ORF">XELAEV_18039032mg</name>
</gene>
<reference evidence="2" key="1">
    <citation type="journal article" date="2016" name="Nature">
        <title>Genome evolution in the allotetraploid frog Xenopus laevis.</title>
        <authorList>
            <person name="Session A.M."/>
            <person name="Uno Y."/>
            <person name="Kwon T."/>
            <person name="Chapman J.A."/>
            <person name="Toyoda A."/>
            <person name="Takahashi S."/>
            <person name="Fukui A."/>
            <person name="Hikosaka A."/>
            <person name="Suzuki A."/>
            <person name="Kondo M."/>
            <person name="van Heeringen S.J."/>
            <person name="Quigley I."/>
            <person name="Heinz S."/>
            <person name="Ogino H."/>
            <person name="Ochi H."/>
            <person name="Hellsten U."/>
            <person name="Lyons J.B."/>
            <person name="Simakov O."/>
            <person name="Putnam N."/>
            <person name="Stites J."/>
            <person name="Kuroki Y."/>
            <person name="Tanaka T."/>
            <person name="Michiue T."/>
            <person name="Watanabe M."/>
            <person name="Bogdanovic O."/>
            <person name="Lister R."/>
            <person name="Georgiou G."/>
            <person name="Paranjpe S.S."/>
            <person name="van Kruijsbergen I."/>
            <person name="Shu S."/>
            <person name="Carlson J."/>
            <person name="Kinoshita T."/>
            <person name="Ohta Y."/>
            <person name="Mawaribuchi S."/>
            <person name="Jenkins J."/>
            <person name="Grimwood J."/>
            <person name="Schmutz J."/>
            <person name="Mitros T."/>
            <person name="Mozaffari S.V."/>
            <person name="Suzuki Y."/>
            <person name="Haramoto Y."/>
            <person name="Yamamoto T.S."/>
            <person name="Takagi C."/>
            <person name="Heald R."/>
            <person name="Miller K."/>
            <person name="Haudenschild C."/>
            <person name="Kitzman J."/>
            <person name="Nakayama T."/>
            <person name="Izutsu Y."/>
            <person name="Robert J."/>
            <person name="Fortriede J."/>
            <person name="Burns K."/>
            <person name="Lotay V."/>
            <person name="Karimi K."/>
            <person name="Yasuoka Y."/>
            <person name="Dichmann D.S."/>
            <person name="Flajnik M.F."/>
            <person name="Houston D.W."/>
            <person name="Shendure J."/>
            <person name="DuPasquier L."/>
            <person name="Vize P.D."/>
            <person name="Zorn A.M."/>
            <person name="Ito M."/>
            <person name="Marcotte E.M."/>
            <person name="Wallingford J.B."/>
            <person name="Ito Y."/>
            <person name="Asashima M."/>
            <person name="Ueno N."/>
            <person name="Matsuda Y."/>
            <person name="Veenstra G.J."/>
            <person name="Fujiyama A."/>
            <person name="Harland R.M."/>
            <person name="Taira M."/>
            <person name="Rokhsar D.S."/>
        </authorList>
    </citation>
    <scope>NUCLEOTIDE SEQUENCE [LARGE SCALE GENOMIC DNA]</scope>
    <source>
        <strain evidence="2">J</strain>
    </source>
</reference>
<evidence type="ECO:0000313" key="2">
    <source>
        <dbReference type="Proteomes" id="UP000694892"/>
    </source>
</evidence>
<dbReference type="EMBL" id="CM004480">
    <property type="protein sequence ID" value="OCT67729.1"/>
    <property type="molecule type" value="Genomic_DNA"/>
</dbReference>
<sequence>MLKEVLISRFFLMVRILRYNACEGNPSKLWIRVWYLLNKGGYSLDHHFPYLVRLVVSTNIWSDQLRS</sequence>
<dbReference type="AlphaFoldDB" id="A0A974H7F5"/>